<feature type="transmembrane region" description="Helical" evidence="7">
    <location>
        <begin position="26"/>
        <end position="45"/>
    </location>
</feature>
<comment type="subcellular location">
    <subcellularLocation>
        <location evidence="1">Cell membrane</location>
        <topology evidence="1">Multi-pass membrane protein</topology>
    </subcellularLocation>
</comment>
<protein>
    <recommendedName>
        <fullName evidence="12">Multidrug ABC transporter substrate-binding protein</fullName>
    </recommendedName>
</protein>
<dbReference type="EMBL" id="PFMR01000053">
    <property type="protein sequence ID" value="PIZ17998.1"/>
    <property type="molecule type" value="Genomic_DNA"/>
</dbReference>
<evidence type="ECO:0000259" key="8">
    <source>
        <dbReference type="Pfam" id="PF02687"/>
    </source>
</evidence>
<feature type="transmembrane region" description="Helical" evidence="7">
    <location>
        <begin position="275"/>
        <end position="302"/>
    </location>
</feature>
<evidence type="ECO:0000256" key="4">
    <source>
        <dbReference type="ARBA" id="ARBA00022989"/>
    </source>
</evidence>
<evidence type="ECO:0008006" key="12">
    <source>
        <dbReference type="Google" id="ProtNLM"/>
    </source>
</evidence>
<keyword evidence="4 7" id="KW-1133">Transmembrane helix</keyword>
<evidence type="ECO:0000313" key="10">
    <source>
        <dbReference type="EMBL" id="PIZ17998.1"/>
    </source>
</evidence>
<dbReference type="InterPro" id="IPR025857">
    <property type="entry name" value="MacB_PCD"/>
</dbReference>
<feature type="domain" description="MacB-like periplasmic core" evidence="9">
    <location>
        <begin position="25"/>
        <end position="245"/>
    </location>
</feature>
<dbReference type="GO" id="GO:0005886">
    <property type="term" value="C:plasma membrane"/>
    <property type="evidence" value="ECO:0007669"/>
    <property type="project" value="UniProtKB-SubCell"/>
</dbReference>
<dbReference type="GO" id="GO:0022857">
    <property type="term" value="F:transmembrane transporter activity"/>
    <property type="evidence" value="ECO:0007669"/>
    <property type="project" value="TreeGrafter"/>
</dbReference>
<comment type="caution">
    <text evidence="10">The sequence shown here is derived from an EMBL/GenBank/DDBJ whole genome shotgun (WGS) entry which is preliminary data.</text>
</comment>
<evidence type="ECO:0000256" key="2">
    <source>
        <dbReference type="ARBA" id="ARBA00022475"/>
    </source>
</evidence>
<evidence type="ECO:0000256" key="1">
    <source>
        <dbReference type="ARBA" id="ARBA00004651"/>
    </source>
</evidence>
<feature type="transmembrane region" description="Helical" evidence="7">
    <location>
        <begin position="361"/>
        <end position="383"/>
    </location>
</feature>
<dbReference type="AlphaFoldDB" id="A0A2M7SER1"/>
<organism evidence="10 11">
    <name type="scientific">Candidatus Desantisbacteria bacterium CG_4_10_14_0_8_um_filter_48_22</name>
    <dbReference type="NCBI Taxonomy" id="1974543"/>
    <lineage>
        <taxon>Bacteria</taxon>
        <taxon>Candidatus Desantisiibacteriota</taxon>
    </lineage>
</organism>
<dbReference type="Pfam" id="PF02687">
    <property type="entry name" value="FtsX"/>
    <property type="match status" value="1"/>
</dbReference>
<sequence>MDFFAKLFLGMGNAFEALRANKVRTALTVLGVLIGVMSIIMLVSIGQGVKEQVSDEIKGLGANLFFISPNMGGGKSHTPPGMMSNKMTYNDVIAIQTKNGIGIEVVPVLRTSAVVKYSNTTYMTAIFGTTEKYAEALSQKVTDGKFFNENMVSNRRRVCVIGKTIVEELFANKDPIGKDIAISGGKFKIIGILESKGATMGQNQDDQIVIPITAAQALLGTTKVNFIVCKAPSEDRIEESKRIVRRILLRRLTENDFDITDQKDVLETLKKITGILTVALGGIAGISLLVGGIGIMNIMLVTVAERTREIGIRKAIGAKESDILTQFLIESILISATGGIIGILIGWSGSLALRRWVATAVTPWSVLLAFGFALFIGIFFGVYPASKAAKLDPIEALRHE</sequence>
<evidence type="ECO:0000256" key="5">
    <source>
        <dbReference type="ARBA" id="ARBA00023136"/>
    </source>
</evidence>
<evidence type="ECO:0000259" key="9">
    <source>
        <dbReference type="Pfam" id="PF12704"/>
    </source>
</evidence>
<keyword evidence="2" id="KW-1003">Cell membrane</keyword>
<feature type="transmembrane region" description="Helical" evidence="7">
    <location>
        <begin position="323"/>
        <end position="349"/>
    </location>
</feature>
<evidence type="ECO:0000256" key="7">
    <source>
        <dbReference type="SAM" id="Phobius"/>
    </source>
</evidence>
<dbReference type="InterPro" id="IPR050250">
    <property type="entry name" value="Macrolide_Exporter_MacB"/>
</dbReference>
<keyword evidence="5 7" id="KW-0472">Membrane</keyword>
<dbReference type="PANTHER" id="PTHR30572:SF4">
    <property type="entry name" value="ABC TRANSPORTER PERMEASE YTRF"/>
    <property type="match status" value="1"/>
</dbReference>
<dbReference type="Pfam" id="PF12704">
    <property type="entry name" value="MacB_PCD"/>
    <property type="match status" value="1"/>
</dbReference>
<dbReference type="Proteomes" id="UP000229307">
    <property type="component" value="Unassembled WGS sequence"/>
</dbReference>
<gene>
    <name evidence="10" type="ORF">COY52_01740</name>
</gene>
<evidence type="ECO:0000313" key="11">
    <source>
        <dbReference type="Proteomes" id="UP000229307"/>
    </source>
</evidence>
<comment type="similarity">
    <text evidence="6">Belongs to the ABC-4 integral membrane protein family.</text>
</comment>
<dbReference type="PANTHER" id="PTHR30572">
    <property type="entry name" value="MEMBRANE COMPONENT OF TRANSPORTER-RELATED"/>
    <property type="match status" value="1"/>
</dbReference>
<reference evidence="11" key="1">
    <citation type="submission" date="2017-09" db="EMBL/GenBank/DDBJ databases">
        <title>Depth-based differentiation of microbial function through sediment-hosted aquifers and enrichment of novel symbionts in the deep terrestrial subsurface.</title>
        <authorList>
            <person name="Probst A.J."/>
            <person name="Ladd B."/>
            <person name="Jarett J.K."/>
            <person name="Geller-Mcgrath D.E."/>
            <person name="Sieber C.M.K."/>
            <person name="Emerson J.B."/>
            <person name="Anantharaman K."/>
            <person name="Thomas B.C."/>
            <person name="Malmstrom R."/>
            <person name="Stieglmeier M."/>
            <person name="Klingl A."/>
            <person name="Woyke T."/>
            <person name="Ryan C.M."/>
            <person name="Banfield J.F."/>
        </authorList>
    </citation>
    <scope>NUCLEOTIDE SEQUENCE [LARGE SCALE GENOMIC DNA]</scope>
</reference>
<evidence type="ECO:0000256" key="6">
    <source>
        <dbReference type="ARBA" id="ARBA00038076"/>
    </source>
</evidence>
<evidence type="ECO:0000256" key="3">
    <source>
        <dbReference type="ARBA" id="ARBA00022692"/>
    </source>
</evidence>
<dbReference type="InterPro" id="IPR003838">
    <property type="entry name" value="ABC3_permease_C"/>
</dbReference>
<proteinExistence type="inferred from homology"/>
<feature type="domain" description="ABC3 transporter permease C-terminal" evidence="8">
    <location>
        <begin position="283"/>
        <end position="393"/>
    </location>
</feature>
<keyword evidence="3 7" id="KW-0812">Transmembrane</keyword>
<name>A0A2M7SER1_9BACT</name>
<accession>A0A2M7SER1</accession>